<accession>A0AA36EAQ0</accession>
<evidence type="ECO:0000256" key="1">
    <source>
        <dbReference type="SAM" id="MobiDB-lite"/>
    </source>
</evidence>
<dbReference type="PANTHER" id="PTHR46250">
    <property type="entry name" value="MYB/SANT-LIKE DNA-BINDING DOMAIN PROTEIN-RELATED"/>
    <property type="match status" value="1"/>
</dbReference>
<reference evidence="2" key="1">
    <citation type="submission" date="2023-04" db="EMBL/GenBank/DDBJ databases">
        <authorList>
            <person name="Vijverberg K."/>
            <person name="Xiong W."/>
            <person name="Schranz E."/>
        </authorList>
    </citation>
    <scope>NUCLEOTIDE SEQUENCE</scope>
</reference>
<dbReference type="AlphaFoldDB" id="A0AA36EAQ0"/>
<proteinExistence type="predicted"/>
<name>A0AA36EAQ0_LACSI</name>
<feature type="region of interest" description="Disordered" evidence="1">
    <location>
        <begin position="1"/>
        <end position="36"/>
    </location>
</feature>
<dbReference type="PANTHER" id="PTHR46250:SF17">
    <property type="entry name" value="MYB_SANT-LIKE DOMAIN-CONTAINING PROTEIN"/>
    <property type="match status" value="1"/>
</dbReference>
<feature type="compositionally biased region" description="Acidic residues" evidence="1">
    <location>
        <begin position="12"/>
        <end position="22"/>
    </location>
</feature>
<protein>
    <submittedName>
        <fullName evidence="2">Uncharacterized protein</fullName>
    </submittedName>
</protein>
<gene>
    <name evidence="2" type="ORF">LSALG_LOCUS28585</name>
</gene>
<organism evidence="2 3">
    <name type="scientific">Lactuca saligna</name>
    <name type="common">Willowleaf lettuce</name>
    <dbReference type="NCBI Taxonomy" id="75948"/>
    <lineage>
        <taxon>Eukaryota</taxon>
        <taxon>Viridiplantae</taxon>
        <taxon>Streptophyta</taxon>
        <taxon>Embryophyta</taxon>
        <taxon>Tracheophyta</taxon>
        <taxon>Spermatophyta</taxon>
        <taxon>Magnoliopsida</taxon>
        <taxon>eudicotyledons</taxon>
        <taxon>Gunneridae</taxon>
        <taxon>Pentapetalae</taxon>
        <taxon>asterids</taxon>
        <taxon>campanulids</taxon>
        <taxon>Asterales</taxon>
        <taxon>Asteraceae</taxon>
        <taxon>Cichorioideae</taxon>
        <taxon>Cichorieae</taxon>
        <taxon>Lactucinae</taxon>
        <taxon>Lactuca</taxon>
    </lineage>
</organism>
<feature type="compositionally biased region" description="Basic and acidic residues" evidence="1">
    <location>
        <begin position="1"/>
        <end position="11"/>
    </location>
</feature>
<sequence>MEQDVNLKEEMKESDDDFLESEEISHNKTEQNEETSPCVRTNKRIRCIDDVFYNAVGLVTECLKEISKDLSQGIKFDMKINELSEKIPPKILMMNSLSQFEKLKALTKIRSDPINIQIFWQIEECNREV</sequence>
<evidence type="ECO:0000313" key="3">
    <source>
        <dbReference type="Proteomes" id="UP001177003"/>
    </source>
</evidence>
<dbReference type="EMBL" id="OX465082">
    <property type="protein sequence ID" value="CAI9289344.1"/>
    <property type="molecule type" value="Genomic_DNA"/>
</dbReference>
<evidence type="ECO:0000313" key="2">
    <source>
        <dbReference type="EMBL" id="CAI9289344.1"/>
    </source>
</evidence>
<keyword evidence="3" id="KW-1185">Reference proteome</keyword>
<dbReference type="Proteomes" id="UP001177003">
    <property type="component" value="Chromosome 6"/>
</dbReference>